<sequence>MDGIIMIRELSLRQGSSWSPQRVMLAKLDPPKAEITGMEEETLSGKLSKATFDSKVETSAEEKSKSEPQSATSTDNNEEASAKPPVDAHDPIRQFGILLPPALRTAQNSFNSAVLNDDCIAKAVEAARGMRRVEAEIRKLRKEARKSERGERLRGAGGVDVGGG</sequence>
<feature type="compositionally biased region" description="Basic and acidic residues" evidence="2">
    <location>
        <begin position="145"/>
        <end position="154"/>
    </location>
</feature>
<dbReference type="PANTHER" id="PTHR31996">
    <property type="entry name" value="COILED-COIL DOMAIN-CONTAINING PROTEIN 115"/>
    <property type="match status" value="1"/>
</dbReference>
<dbReference type="GeneID" id="71994266"/>
<dbReference type="GO" id="GO:1990871">
    <property type="term" value="C:Vma12-Vma22 assembly complex"/>
    <property type="evidence" value="ECO:0007669"/>
    <property type="project" value="TreeGrafter"/>
</dbReference>
<dbReference type="OrthoDB" id="408631at2759"/>
<evidence type="ECO:0000313" key="3">
    <source>
        <dbReference type="EMBL" id="UJO25202.1"/>
    </source>
</evidence>
<name>A0A9Q8PMK7_PASFU</name>
<feature type="region of interest" description="Disordered" evidence="2">
    <location>
        <begin position="143"/>
        <end position="164"/>
    </location>
</feature>
<proteinExistence type="predicted"/>
<dbReference type="KEGG" id="ffu:CLAFUR5_14388"/>
<reference evidence="3" key="2">
    <citation type="journal article" date="2022" name="Microb. Genom.">
        <title>A chromosome-scale genome assembly of the tomato pathogen Cladosporium fulvum reveals a compartmentalized genome architecture and the presence of a dispensable chromosome.</title>
        <authorList>
            <person name="Zaccaron A.Z."/>
            <person name="Chen L.H."/>
            <person name="Samaras A."/>
            <person name="Stergiopoulos I."/>
        </authorList>
    </citation>
    <scope>NUCLEOTIDE SEQUENCE</scope>
    <source>
        <strain evidence="3">Race5_Kim</strain>
    </source>
</reference>
<keyword evidence="4" id="KW-1185">Reference proteome</keyword>
<evidence type="ECO:0000313" key="4">
    <source>
        <dbReference type="Proteomes" id="UP000756132"/>
    </source>
</evidence>
<dbReference type="InterPro" id="IPR040357">
    <property type="entry name" value="Vma22/CCDC115"/>
</dbReference>
<organism evidence="3 4">
    <name type="scientific">Passalora fulva</name>
    <name type="common">Tomato leaf mold</name>
    <name type="synonym">Cladosporium fulvum</name>
    <dbReference type="NCBI Taxonomy" id="5499"/>
    <lineage>
        <taxon>Eukaryota</taxon>
        <taxon>Fungi</taxon>
        <taxon>Dikarya</taxon>
        <taxon>Ascomycota</taxon>
        <taxon>Pezizomycotina</taxon>
        <taxon>Dothideomycetes</taxon>
        <taxon>Dothideomycetidae</taxon>
        <taxon>Mycosphaerellales</taxon>
        <taxon>Mycosphaerellaceae</taxon>
        <taxon>Fulvia</taxon>
    </lineage>
</organism>
<dbReference type="GO" id="GO:0070072">
    <property type="term" value="P:vacuolar proton-transporting V-type ATPase complex assembly"/>
    <property type="evidence" value="ECO:0007669"/>
    <property type="project" value="InterPro"/>
</dbReference>
<protein>
    <recommendedName>
        <fullName evidence="1">Vacuolar ATPase assembly protein VMA22</fullName>
    </recommendedName>
</protein>
<reference evidence="3" key="1">
    <citation type="submission" date="2021-12" db="EMBL/GenBank/DDBJ databases">
        <authorList>
            <person name="Zaccaron A."/>
            <person name="Stergiopoulos I."/>
        </authorList>
    </citation>
    <scope>NUCLEOTIDE SEQUENCE</scope>
    <source>
        <strain evidence="3">Race5_Kim</strain>
    </source>
</reference>
<gene>
    <name evidence="3" type="ORF">CLAFUR5_14388</name>
</gene>
<feature type="compositionally biased region" description="Basic and acidic residues" evidence="2">
    <location>
        <begin position="52"/>
        <end position="66"/>
    </location>
</feature>
<dbReference type="RefSeq" id="XP_047769568.1">
    <property type="nucleotide sequence ID" value="XM_047913536.1"/>
</dbReference>
<evidence type="ECO:0000256" key="1">
    <source>
        <dbReference type="ARBA" id="ARBA00093634"/>
    </source>
</evidence>
<feature type="compositionally biased region" description="Gly residues" evidence="2">
    <location>
        <begin position="155"/>
        <end position="164"/>
    </location>
</feature>
<feature type="region of interest" description="Disordered" evidence="2">
    <location>
        <begin position="38"/>
        <end position="93"/>
    </location>
</feature>
<dbReference type="AlphaFoldDB" id="A0A9Q8PMK7"/>
<dbReference type="GO" id="GO:0051082">
    <property type="term" value="F:unfolded protein binding"/>
    <property type="evidence" value="ECO:0007669"/>
    <property type="project" value="TreeGrafter"/>
</dbReference>
<evidence type="ECO:0000256" key="2">
    <source>
        <dbReference type="SAM" id="MobiDB-lite"/>
    </source>
</evidence>
<accession>A0A9Q8PMK7</accession>
<dbReference type="EMBL" id="CP090175">
    <property type="protein sequence ID" value="UJO25202.1"/>
    <property type="molecule type" value="Genomic_DNA"/>
</dbReference>
<dbReference type="Proteomes" id="UP000756132">
    <property type="component" value="Chromosome 13"/>
</dbReference>
<dbReference type="Pfam" id="PF21730">
    <property type="entry name" value="Vma22_CCDC115"/>
    <property type="match status" value="1"/>
</dbReference>
<dbReference type="PANTHER" id="PTHR31996:SF2">
    <property type="entry name" value="COILED-COIL DOMAIN-CONTAINING PROTEIN 115"/>
    <property type="match status" value="1"/>
</dbReference>